<protein>
    <recommendedName>
        <fullName evidence="2">Tail protein</fullName>
    </recommendedName>
</protein>
<proteinExistence type="predicted"/>
<sequence length="276" mass="29049">MKKLLLWLFIGLFFVSQAEAATGWLKTKPASTDSPSTIPTTVGENNAALDLMLSAYQQGCKIAYSSAAQITVGAGGVMVSNSAGTIRLMLANAAATTVTWSDIDTGAEAASTTYYVYAIGSATTDTVFTVKISTSSTAPTGVTYYKRLGSFYNDASSNITLITNDENKSNTNKTYDSDWFTVAASGSYEKTHNLGTTKYIIQVFGAASTDGSGTNYALSPYYDLRPASDKDGFGLATTSTTITLNTGSVGIIVASDTSMTAVNIRSIRIILLAIDD</sequence>
<reference evidence="1" key="1">
    <citation type="submission" date="2020-03" db="EMBL/GenBank/DDBJ databases">
        <title>The deep terrestrial virosphere.</title>
        <authorList>
            <person name="Holmfeldt K."/>
            <person name="Nilsson E."/>
            <person name="Simone D."/>
            <person name="Lopez-Fernandez M."/>
            <person name="Wu X."/>
            <person name="de Brujin I."/>
            <person name="Lundin D."/>
            <person name="Andersson A."/>
            <person name="Bertilsson S."/>
            <person name="Dopson M."/>
        </authorList>
    </citation>
    <scope>NUCLEOTIDE SEQUENCE</scope>
    <source>
        <strain evidence="1">MM415A00210</strain>
    </source>
</reference>
<accession>A0A6M3KQI2</accession>
<evidence type="ECO:0000313" key="1">
    <source>
        <dbReference type="EMBL" id="QJA84326.1"/>
    </source>
</evidence>
<organism evidence="1">
    <name type="scientific">viral metagenome</name>
    <dbReference type="NCBI Taxonomy" id="1070528"/>
    <lineage>
        <taxon>unclassified sequences</taxon>
        <taxon>metagenomes</taxon>
        <taxon>organismal metagenomes</taxon>
    </lineage>
</organism>
<gene>
    <name evidence="1" type="ORF">MM415A00210_0051</name>
</gene>
<dbReference type="AlphaFoldDB" id="A0A6M3KQI2"/>
<name>A0A6M3KQI2_9ZZZZ</name>
<evidence type="ECO:0008006" key="2">
    <source>
        <dbReference type="Google" id="ProtNLM"/>
    </source>
</evidence>
<dbReference type="EMBL" id="MT142527">
    <property type="protein sequence ID" value="QJA84326.1"/>
    <property type="molecule type" value="Genomic_DNA"/>
</dbReference>